<sequence length="56" mass="5685">MSKKKWLMAGLIGLSALTLAACGSNKSSNSGTAKHVSMPETYSGPGKATTSGITVR</sequence>
<organism evidence="3 4">
    <name type="scientific">Lentilactobacillus farraginis DSM 18382 = JCM 14108</name>
    <dbReference type="NCBI Taxonomy" id="1423743"/>
    <lineage>
        <taxon>Bacteria</taxon>
        <taxon>Bacillati</taxon>
        <taxon>Bacillota</taxon>
        <taxon>Bacilli</taxon>
        <taxon>Lactobacillales</taxon>
        <taxon>Lactobacillaceae</taxon>
        <taxon>Lentilactobacillus</taxon>
    </lineage>
</organism>
<feature type="chain" id="PRO_5038762107" evidence="2">
    <location>
        <begin position="21"/>
        <end position="56"/>
    </location>
</feature>
<evidence type="ECO:0000256" key="1">
    <source>
        <dbReference type="SAM" id="MobiDB-lite"/>
    </source>
</evidence>
<dbReference type="Proteomes" id="UP000019488">
    <property type="component" value="Unassembled WGS sequence"/>
</dbReference>
<evidence type="ECO:0000313" key="3">
    <source>
        <dbReference type="EMBL" id="GAF36180.1"/>
    </source>
</evidence>
<evidence type="ECO:0000256" key="2">
    <source>
        <dbReference type="SAM" id="SignalP"/>
    </source>
</evidence>
<comment type="caution">
    <text evidence="3">The sequence shown here is derived from an EMBL/GenBank/DDBJ whole genome shotgun (WGS) entry which is preliminary data.</text>
</comment>
<evidence type="ECO:0000313" key="4">
    <source>
        <dbReference type="Proteomes" id="UP000019488"/>
    </source>
</evidence>
<protein>
    <submittedName>
        <fullName evidence="3">Oligopeptide ABC transporter, periplasmic oligopeptide-binding protein OppA</fullName>
    </submittedName>
</protein>
<proteinExistence type="predicted"/>
<gene>
    <name evidence="3" type="ORF">JCM14108_1135</name>
</gene>
<feature type="region of interest" description="Disordered" evidence="1">
    <location>
        <begin position="24"/>
        <end position="56"/>
    </location>
</feature>
<feature type="signal peptide" evidence="2">
    <location>
        <begin position="1"/>
        <end position="20"/>
    </location>
</feature>
<name>X0QC38_9LACO</name>
<dbReference type="EMBL" id="BAKI01000008">
    <property type="protein sequence ID" value="GAF36180.1"/>
    <property type="molecule type" value="Genomic_DNA"/>
</dbReference>
<dbReference type="AlphaFoldDB" id="X0QC38"/>
<reference evidence="3" key="1">
    <citation type="journal article" date="2014" name="Genome Announc.">
        <title>Draft Genome Sequences of Two Lactobacillus Strains, L. farraginis JCM 14108T and L. composti JCM 14202T, Isolated from Compost of Distilled Shochu Residue.</title>
        <authorList>
            <person name="Yuki M."/>
            <person name="Oshima K."/>
            <person name="Suda W."/>
            <person name="Kitahara M."/>
            <person name="Kitamura K."/>
            <person name="Iida T."/>
            <person name="Hattori M."/>
            <person name="Ohkuma M."/>
        </authorList>
    </citation>
    <scope>NUCLEOTIDE SEQUENCE [LARGE SCALE GENOMIC DNA]</scope>
    <source>
        <strain evidence="3">JCM 14108</strain>
    </source>
</reference>
<accession>X0QC38</accession>
<keyword evidence="2" id="KW-0732">Signal</keyword>
<dbReference type="PROSITE" id="PS51257">
    <property type="entry name" value="PROKAR_LIPOPROTEIN"/>
    <property type="match status" value="1"/>
</dbReference>